<dbReference type="EMBL" id="UINC01206396">
    <property type="protein sequence ID" value="SVE28007.1"/>
    <property type="molecule type" value="Genomic_DNA"/>
</dbReference>
<gene>
    <name evidence="2" type="ORF">METZ01_LOCUS480861</name>
</gene>
<name>A0A383C6G9_9ZZZZ</name>
<evidence type="ECO:0000313" key="2">
    <source>
        <dbReference type="EMBL" id="SVE28007.1"/>
    </source>
</evidence>
<protein>
    <submittedName>
        <fullName evidence="2">Uncharacterized protein</fullName>
    </submittedName>
</protein>
<accession>A0A383C6G9</accession>
<reference evidence="2" key="1">
    <citation type="submission" date="2018-05" db="EMBL/GenBank/DDBJ databases">
        <authorList>
            <person name="Lanie J.A."/>
            <person name="Ng W.-L."/>
            <person name="Kazmierczak K.M."/>
            <person name="Andrzejewski T.M."/>
            <person name="Davidsen T.M."/>
            <person name="Wayne K.J."/>
            <person name="Tettelin H."/>
            <person name="Glass J.I."/>
            <person name="Rusch D."/>
            <person name="Podicherti R."/>
            <person name="Tsui H.-C.T."/>
            <person name="Winkler M.E."/>
        </authorList>
    </citation>
    <scope>NUCLEOTIDE SEQUENCE</scope>
</reference>
<dbReference type="AlphaFoldDB" id="A0A383C6G9"/>
<feature type="compositionally biased region" description="Basic and acidic residues" evidence="1">
    <location>
        <begin position="1"/>
        <end position="10"/>
    </location>
</feature>
<feature type="region of interest" description="Disordered" evidence="1">
    <location>
        <begin position="1"/>
        <end position="56"/>
    </location>
</feature>
<dbReference type="Pfam" id="PF04285">
    <property type="entry name" value="DUF444"/>
    <property type="match status" value="1"/>
</dbReference>
<dbReference type="InterPro" id="IPR006698">
    <property type="entry name" value="UPF0229"/>
</dbReference>
<feature type="compositionally biased region" description="Basic and acidic residues" evidence="1">
    <location>
        <begin position="32"/>
        <end position="49"/>
    </location>
</feature>
<organism evidence="2">
    <name type="scientific">marine metagenome</name>
    <dbReference type="NCBI Taxonomy" id="408172"/>
    <lineage>
        <taxon>unclassified sequences</taxon>
        <taxon>metagenomes</taxon>
        <taxon>ecological metagenomes</taxon>
    </lineage>
</organism>
<sequence length="56" mass="6528">MTKHIIDRRQNPKGKNLSNRQRFINRSKKHLKDSLGEAMKNRSVKDLKSGSKVRVP</sequence>
<proteinExistence type="predicted"/>
<evidence type="ECO:0000256" key="1">
    <source>
        <dbReference type="SAM" id="MobiDB-lite"/>
    </source>
</evidence>
<feature type="non-terminal residue" evidence="2">
    <location>
        <position position="56"/>
    </location>
</feature>